<proteinExistence type="predicted"/>
<dbReference type="InterPro" id="IPR051396">
    <property type="entry name" value="Bact_Antivir_Def_Nuclease"/>
</dbReference>
<dbReference type="Gene3D" id="3.40.50.300">
    <property type="entry name" value="P-loop containing nucleotide triphosphate hydrolases"/>
    <property type="match status" value="1"/>
</dbReference>
<dbReference type="InterPro" id="IPR003959">
    <property type="entry name" value="ATPase_AAA_core"/>
</dbReference>
<dbReference type="HOGENOM" id="CLU_028965_0_1_6"/>
<dbReference type="PANTHER" id="PTHR43581:SF2">
    <property type="entry name" value="EXCINUCLEASE ATPASE SUBUNIT"/>
    <property type="match status" value="1"/>
</dbReference>
<evidence type="ECO:0000313" key="3">
    <source>
        <dbReference type="Proteomes" id="UP000000260"/>
    </source>
</evidence>
<reference evidence="2 3" key="1">
    <citation type="journal article" date="2010" name="PLoS ONE">
        <title>Genome sequence of Cronobacter sakazakii BAA-894 and comparative genomic hybridization analysis with other Cronobacter species.</title>
        <authorList>
            <person name="Kucerova E."/>
            <person name="Clifton S.W."/>
            <person name="Xia X.Q."/>
            <person name="Long F."/>
            <person name="Porwollik S."/>
            <person name="Fulton L."/>
            <person name="Fronick C."/>
            <person name="Minx P."/>
            <person name="Kyung K."/>
            <person name="Warren W."/>
            <person name="Fulton R."/>
            <person name="Feng D."/>
            <person name="Wollam A."/>
            <person name="Shah N."/>
            <person name="Bhonagiri V."/>
            <person name="Nash W.E."/>
            <person name="Hallsworth-Pepin K."/>
            <person name="Wilson R.K."/>
            <person name="McClelland M."/>
            <person name="Forsythe S.J."/>
        </authorList>
    </citation>
    <scope>NUCLEOTIDE SEQUENCE [LARGE SCALE GENOMIC DNA]</scope>
    <source>
        <strain evidence="2 3">ATCC BAA-894</strain>
    </source>
</reference>
<dbReference type="KEGG" id="esa:ESA_00618"/>
<name>A7MHZ2_CROS8</name>
<evidence type="ECO:0000313" key="2">
    <source>
        <dbReference type="EMBL" id="ABU75902.1"/>
    </source>
</evidence>
<dbReference type="Proteomes" id="UP000000260">
    <property type="component" value="Chromosome"/>
</dbReference>
<dbReference type="GO" id="GO:0005524">
    <property type="term" value="F:ATP binding"/>
    <property type="evidence" value="ECO:0007669"/>
    <property type="project" value="InterPro"/>
</dbReference>
<dbReference type="SUPFAM" id="SSF52540">
    <property type="entry name" value="P-loop containing nucleoside triphosphate hydrolases"/>
    <property type="match status" value="1"/>
</dbReference>
<feature type="domain" description="ATPase AAA-type core" evidence="1">
    <location>
        <begin position="234"/>
        <end position="422"/>
    </location>
</feature>
<dbReference type="AlphaFoldDB" id="A7MHZ2"/>
<dbReference type="GO" id="GO:0016887">
    <property type="term" value="F:ATP hydrolysis activity"/>
    <property type="evidence" value="ECO:0007669"/>
    <property type="project" value="InterPro"/>
</dbReference>
<dbReference type="Pfam" id="PF13304">
    <property type="entry name" value="AAA_21"/>
    <property type="match status" value="1"/>
</dbReference>
<organism evidence="2 3">
    <name type="scientific">Cronobacter sakazakii (strain ATCC BAA-894)</name>
    <name type="common">Enterobacter sakazakii</name>
    <dbReference type="NCBI Taxonomy" id="290339"/>
    <lineage>
        <taxon>Bacteria</taxon>
        <taxon>Pseudomonadati</taxon>
        <taxon>Pseudomonadota</taxon>
        <taxon>Gammaproteobacteria</taxon>
        <taxon>Enterobacterales</taxon>
        <taxon>Enterobacteriaceae</taxon>
        <taxon>Cronobacter</taxon>
    </lineage>
</organism>
<dbReference type="EMBL" id="CP000783">
    <property type="protein sequence ID" value="ABU75902.1"/>
    <property type="molecule type" value="Genomic_DNA"/>
</dbReference>
<gene>
    <name evidence="2" type="ordered locus">ESA_00618</name>
</gene>
<protein>
    <recommendedName>
        <fullName evidence="1">ATPase AAA-type core domain-containing protein</fullName>
    </recommendedName>
</protein>
<sequence>MNGVNMKFKVLPAGSVSSIEKSNCAYLITDNWDDWFEFSTMYTLIYIDSNKQKNIIGSIKIGQFNMAKGQSRPSIPESFEKLDENFFSVGQDDSFYEVLNELGEDIRNEILLSLNDIALNEDIYNKAINERVTSISLLRSVSHTSIKGQFRRLAKGGVRLSKYSFSYNSPVMKGTDSDRINLSFEVIPESNPPTNIHVLIGRNGVGKTYLMNNMISSLIDENTTPTKVGEFSSKDQLAGDLFSNVVSVTFSAFDETEPLSEKKDKSTGIQFSYVGLKRVKRGDDKSLPPKSPVILKNEFVKSMLSCRAGGKVERWKRAVDKLESDPVFADINVASILNKKDEGEFKDLAGRMFKNLSSGHKIVLLTITRLVETMEERSLVFLDEPEAHLHPPLLSAFVRSLSDLLINRNAVSIIATHSPVVLQEVPRSCTWKLWRSGYLSKVERLEIESFGENVGILTREVFGLENTDSGFHNLLNDAVNKLEDYDSAVQYFNGQLGVEARGILRALFSIKSNQS</sequence>
<dbReference type="InterPro" id="IPR027417">
    <property type="entry name" value="P-loop_NTPase"/>
</dbReference>
<accession>A7MHZ2</accession>
<keyword evidence="3" id="KW-1185">Reference proteome</keyword>
<dbReference type="PANTHER" id="PTHR43581">
    <property type="entry name" value="ATP/GTP PHOSPHATASE"/>
    <property type="match status" value="1"/>
</dbReference>
<evidence type="ECO:0000259" key="1">
    <source>
        <dbReference type="Pfam" id="PF13304"/>
    </source>
</evidence>